<dbReference type="EMBL" id="JASJQH010006882">
    <property type="protein sequence ID" value="KAK9729341.1"/>
    <property type="molecule type" value="Genomic_DNA"/>
</dbReference>
<feature type="chain" id="PRO_5046812718" description="Leucine-rich repeat-containing N-terminal plant-type domain-containing protein" evidence="2">
    <location>
        <begin position="25"/>
        <end position="167"/>
    </location>
</feature>
<evidence type="ECO:0000256" key="2">
    <source>
        <dbReference type="SAM" id="SignalP"/>
    </source>
</evidence>
<gene>
    <name evidence="4" type="ORF">K7432_000384</name>
</gene>
<sequence length="167" mass="18279">MKISFLSLAFITLIISTCLSYCTATFGATQQIANVDDVNTGDSGSPVEDNPGESVNQDEIVGEGEEDNDDTQDKTSAQTNAPEDNTSAQANAPQEVPETSDSSQQTTPNPIPLKDSCRFLKDFYSSLNGPKWLHKDKWDLDDTSCCSWYGVGCNKEGQIETMYVVFR</sequence>
<feature type="signal peptide" evidence="2">
    <location>
        <begin position="1"/>
        <end position="24"/>
    </location>
</feature>
<proteinExistence type="predicted"/>
<evidence type="ECO:0000313" key="5">
    <source>
        <dbReference type="Proteomes" id="UP001479436"/>
    </source>
</evidence>
<name>A0ABR2WBA6_9FUNG</name>
<dbReference type="InterPro" id="IPR032675">
    <property type="entry name" value="LRR_dom_sf"/>
</dbReference>
<dbReference type="InterPro" id="IPR013210">
    <property type="entry name" value="LRR_N_plant-typ"/>
</dbReference>
<evidence type="ECO:0000313" key="4">
    <source>
        <dbReference type="EMBL" id="KAK9729341.1"/>
    </source>
</evidence>
<dbReference type="Pfam" id="PF08263">
    <property type="entry name" value="LRRNT_2"/>
    <property type="match status" value="1"/>
</dbReference>
<reference evidence="4 5" key="1">
    <citation type="submission" date="2023-04" db="EMBL/GenBank/DDBJ databases">
        <title>Genome of Basidiobolus ranarum AG-B5.</title>
        <authorList>
            <person name="Stajich J.E."/>
            <person name="Carter-House D."/>
            <person name="Gryganskyi A."/>
        </authorList>
    </citation>
    <scope>NUCLEOTIDE SEQUENCE [LARGE SCALE GENOMIC DNA]</scope>
    <source>
        <strain evidence="4 5">AG-B5</strain>
    </source>
</reference>
<protein>
    <recommendedName>
        <fullName evidence="3">Leucine-rich repeat-containing N-terminal plant-type domain-containing protein</fullName>
    </recommendedName>
</protein>
<comment type="caution">
    <text evidence="4">The sequence shown here is derived from an EMBL/GenBank/DDBJ whole genome shotgun (WGS) entry which is preliminary data.</text>
</comment>
<dbReference type="Gene3D" id="3.80.10.10">
    <property type="entry name" value="Ribonuclease Inhibitor"/>
    <property type="match status" value="1"/>
</dbReference>
<feature type="compositionally biased region" description="Acidic residues" evidence="1">
    <location>
        <begin position="60"/>
        <end position="70"/>
    </location>
</feature>
<organism evidence="4 5">
    <name type="scientific">Basidiobolus ranarum</name>
    <dbReference type="NCBI Taxonomy" id="34480"/>
    <lineage>
        <taxon>Eukaryota</taxon>
        <taxon>Fungi</taxon>
        <taxon>Fungi incertae sedis</taxon>
        <taxon>Zoopagomycota</taxon>
        <taxon>Entomophthoromycotina</taxon>
        <taxon>Basidiobolomycetes</taxon>
        <taxon>Basidiobolales</taxon>
        <taxon>Basidiobolaceae</taxon>
        <taxon>Basidiobolus</taxon>
    </lineage>
</organism>
<keyword evidence="2" id="KW-0732">Signal</keyword>
<dbReference type="Proteomes" id="UP001479436">
    <property type="component" value="Unassembled WGS sequence"/>
</dbReference>
<keyword evidence="5" id="KW-1185">Reference proteome</keyword>
<feature type="domain" description="Leucine-rich repeat-containing N-terminal plant-type" evidence="3">
    <location>
        <begin position="119"/>
        <end position="154"/>
    </location>
</feature>
<evidence type="ECO:0000259" key="3">
    <source>
        <dbReference type="Pfam" id="PF08263"/>
    </source>
</evidence>
<accession>A0ABR2WBA6</accession>
<feature type="region of interest" description="Disordered" evidence="1">
    <location>
        <begin position="37"/>
        <end position="113"/>
    </location>
</feature>
<evidence type="ECO:0000256" key="1">
    <source>
        <dbReference type="SAM" id="MobiDB-lite"/>
    </source>
</evidence>
<feature type="compositionally biased region" description="Polar residues" evidence="1">
    <location>
        <begin position="74"/>
        <end position="108"/>
    </location>
</feature>